<protein>
    <recommendedName>
        <fullName evidence="8">E3 ubiquitin-protein ligase HECTD3</fullName>
    </recommendedName>
</protein>
<dbReference type="InterPro" id="IPR042469">
    <property type="entry name" value="HECTD3"/>
</dbReference>
<dbReference type="InterPro" id="IPR008979">
    <property type="entry name" value="Galactose-bd-like_sf"/>
</dbReference>
<evidence type="ECO:0000259" key="5">
    <source>
        <dbReference type="PROSITE" id="PS51284"/>
    </source>
</evidence>
<dbReference type="Gene3D" id="2.60.120.260">
    <property type="entry name" value="Galactose-binding domain-like"/>
    <property type="match status" value="1"/>
</dbReference>
<dbReference type="InterPro" id="IPR000569">
    <property type="entry name" value="HECT_dom"/>
</dbReference>
<feature type="domain" description="DOC" evidence="5">
    <location>
        <begin position="219"/>
        <end position="398"/>
    </location>
</feature>
<dbReference type="PANTHER" id="PTHR46654:SF1">
    <property type="entry name" value="E3 UBIQUITIN-PROTEIN LIGASE HECTD3"/>
    <property type="match status" value="1"/>
</dbReference>
<dbReference type="Gene3D" id="3.30.2160.10">
    <property type="entry name" value="Hect, E3 ligase catalytic domain"/>
    <property type="match status" value="1"/>
</dbReference>
<evidence type="ECO:0000313" key="6">
    <source>
        <dbReference type="EMBL" id="KAK1340125.1"/>
    </source>
</evidence>
<dbReference type="GO" id="GO:0004842">
    <property type="term" value="F:ubiquitin-protein transferase activity"/>
    <property type="evidence" value="ECO:0007669"/>
    <property type="project" value="InterPro"/>
</dbReference>
<feature type="active site" description="Glycyl thioester intermediate" evidence="3">
    <location>
        <position position="934"/>
    </location>
</feature>
<dbReference type="PANTHER" id="PTHR46654">
    <property type="entry name" value="E3 UBIQUITIN-PROTEIN LIGASE HECTD3"/>
    <property type="match status" value="1"/>
</dbReference>
<evidence type="ECO:0000259" key="4">
    <source>
        <dbReference type="PROSITE" id="PS50237"/>
    </source>
</evidence>
<dbReference type="CDD" id="cd08666">
    <property type="entry name" value="APC10-HECTD3"/>
    <property type="match status" value="1"/>
</dbReference>
<dbReference type="PROSITE" id="PS51284">
    <property type="entry name" value="DOC"/>
    <property type="match status" value="1"/>
</dbReference>
<evidence type="ECO:0000256" key="3">
    <source>
        <dbReference type="PROSITE-ProRule" id="PRU00104"/>
    </source>
</evidence>
<dbReference type="GO" id="GO:0043161">
    <property type="term" value="P:proteasome-mediated ubiquitin-dependent protein catabolic process"/>
    <property type="evidence" value="ECO:0007669"/>
    <property type="project" value="TreeGrafter"/>
</dbReference>
<dbReference type="SUPFAM" id="SSF56204">
    <property type="entry name" value="Hect, E3 ligase catalytic domain"/>
    <property type="match status" value="1"/>
</dbReference>
<dbReference type="Pfam" id="PF03256">
    <property type="entry name" value="ANAPC10"/>
    <property type="match status" value="1"/>
</dbReference>
<dbReference type="AlphaFoldDB" id="A0AA40LP16"/>
<feature type="domain" description="HECT" evidence="4">
    <location>
        <begin position="620"/>
        <end position="968"/>
    </location>
</feature>
<evidence type="ECO:0000256" key="1">
    <source>
        <dbReference type="ARBA" id="ARBA00022679"/>
    </source>
</evidence>
<dbReference type="SMART" id="SM01337">
    <property type="entry name" value="APC10"/>
    <property type="match status" value="1"/>
</dbReference>
<dbReference type="Gene3D" id="3.90.1750.10">
    <property type="entry name" value="Hect, E3 ligase catalytic domains"/>
    <property type="match status" value="1"/>
</dbReference>
<evidence type="ECO:0000313" key="7">
    <source>
        <dbReference type="Proteomes" id="UP001177744"/>
    </source>
</evidence>
<accession>A0AA40LP16</accession>
<comment type="caution">
    <text evidence="6">The sequence shown here is derived from an EMBL/GenBank/DDBJ whole genome shotgun (WGS) entry which is preliminary data.</text>
</comment>
<dbReference type="PROSITE" id="PS50237">
    <property type="entry name" value="HECT"/>
    <property type="match status" value="1"/>
</dbReference>
<dbReference type="Proteomes" id="UP001177744">
    <property type="component" value="Unassembled WGS sequence"/>
</dbReference>
<dbReference type="Gene3D" id="3.30.2410.10">
    <property type="entry name" value="Hect, E3 ligase catalytic domain"/>
    <property type="match status" value="1"/>
</dbReference>
<evidence type="ECO:0008006" key="8">
    <source>
        <dbReference type="Google" id="ProtNLM"/>
    </source>
</evidence>
<keyword evidence="1" id="KW-0808">Transferase</keyword>
<reference evidence="6" key="1">
    <citation type="submission" date="2023-06" db="EMBL/GenBank/DDBJ databases">
        <title>Reference genome for the Northern bat (Eptesicus nilssonii), a most northern bat species.</title>
        <authorList>
            <person name="Laine V.N."/>
            <person name="Pulliainen A.T."/>
            <person name="Lilley T.M."/>
        </authorList>
    </citation>
    <scope>NUCLEOTIDE SEQUENCE</scope>
    <source>
        <strain evidence="6">BLF_Eptnil</strain>
        <tissue evidence="6">Kidney</tissue>
    </source>
</reference>
<proteinExistence type="predicted"/>
<dbReference type="InterPro" id="IPR004939">
    <property type="entry name" value="APC_su10/DOC_dom"/>
</dbReference>
<dbReference type="InterPro" id="IPR035983">
    <property type="entry name" value="Hect_E3_ubiquitin_ligase"/>
</dbReference>
<dbReference type="FunFam" id="3.30.2410.10:FF:000018">
    <property type="entry name" value="Putative E3 ubiquitin-protein ligase HECTD3"/>
    <property type="match status" value="1"/>
</dbReference>
<dbReference type="SUPFAM" id="SSF49785">
    <property type="entry name" value="Galactose-binding domain-like"/>
    <property type="match status" value="1"/>
</dbReference>
<sequence>MAGPGPGAALETPRQVLGRIRFLAEAAQSLRAGRPLPAALAFVPREVLYKLYKDPAGPSRVLLPVWEAEGLGLRVGAAGPAAGPGSGPLRAARNSIELRRGSCVRTTGEELCNGHGLWVKLTKEQLAEHLGDCGLDEGWLLVCRPAEGGARLVPIDTPDHLQRRQQLFGVDYRPLLRWEQVVDLTYSHRLGSRPQPAEAYTEAVQRLLYVPPTWTYECDEDLIHFLYDHLGKEDENLGSVKQYVESIDVSSYTEEFNVSCLTDSNADTYWESDGSQCQHWVRLTMKKGTIVKKLLLTVDTTDDNFMPKRVVVYGGEGDNLKKLSDVSIDETLIGDVCVLEDMTVHLPIIEIRIVECRDLFQPASLVRYPRLEGTDPEVLYRRAVLLQRWLWSWACQALPFPSPYPVCVEAFPRLYCQLFNFVSEQPLGPGRYWTRVFIKILDSVLHHLVPAWDHTLGTFSEIKQVKQFLLLSHQRPSLVAQCLRDSESSKPSFMPRLYINRRFAMEHRACPLRDPACKNAVFTQVYEGLKPSDKYEKPLDYRWPMRYDQWWECKFIAEGIIDQGGGFRDSLADMSEELCPSSADTPVPLPFFVRTANQVLPPLPPKLFLLFCLCKPPRYQLELVREQKRVQVAQEGLWADREGEPLSIQRDHSGPPGKGVQGSLWEISDKKVGPPHAMLTTLSRGQGNGTGEARDMYVPNPSCRDFAKYEWIGQLMGAALRGKEFLVLALPGFVWKQLSGEEVSWSKDFPAVDSVLVKLLEVMEGMDKETFEFKFGKELTFTTVLSDQQVVELIPGGTGIVVGYEDRSRFIQLVQKARLEESKEQVAAMQTGLLKVVPQAVLDLLTWQELEKKVCGDPEVTVDALRKLTRFEDFEPSDTRVQYFWEALNNFTNEDRSRFLRFVTGRSRLPARIYIYPDKLGCETTDALPESSTCSSTLFLPQYASAKVCEEKLRYAAYNCVAIDTDMSPWEE</sequence>
<dbReference type="EMBL" id="JAULJE010000008">
    <property type="protein sequence ID" value="KAK1340125.1"/>
    <property type="molecule type" value="Genomic_DNA"/>
</dbReference>
<dbReference type="SMART" id="SM00119">
    <property type="entry name" value="HECTc"/>
    <property type="match status" value="1"/>
</dbReference>
<name>A0AA40LP16_CNENI</name>
<gene>
    <name evidence="6" type="ORF">QTO34_018689</name>
</gene>
<organism evidence="6 7">
    <name type="scientific">Cnephaeus nilssonii</name>
    <name type="common">Northern bat</name>
    <name type="synonym">Eptesicus nilssonii</name>
    <dbReference type="NCBI Taxonomy" id="3371016"/>
    <lineage>
        <taxon>Eukaryota</taxon>
        <taxon>Metazoa</taxon>
        <taxon>Chordata</taxon>
        <taxon>Craniata</taxon>
        <taxon>Vertebrata</taxon>
        <taxon>Euteleostomi</taxon>
        <taxon>Mammalia</taxon>
        <taxon>Eutheria</taxon>
        <taxon>Laurasiatheria</taxon>
        <taxon>Chiroptera</taxon>
        <taxon>Yangochiroptera</taxon>
        <taxon>Vespertilionidae</taxon>
        <taxon>Cnephaeus</taxon>
    </lineage>
</organism>
<evidence type="ECO:0000256" key="2">
    <source>
        <dbReference type="ARBA" id="ARBA00022786"/>
    </source>
</evidence>
<keyword evidence="7" id="KW-1185">Reference proteome</keyword>
<dbReference type="Pfam" id="PF00632">
    <property type="entry name" value="HECT"/>
    <property type="match status" value="1"/>
</dbReference>
<keyword evidence="2 3" id="KW-0833">Ubl conjugation pathway</keyword>